<reference evidence="2" key="2">
    <citation type="submission" date="2023-04" db="EMBL/GenBank/DDBJ databases">
        <authorList>
            <person name="Bruccoleri R.E."/>
            <person name="Oakeley E.J."/>
            <person name="Faust A.-M."/>
            <person name="Dessus-Babus S."/>
            <person name="Altorfer M."/>
            <person name="Burckhardt D."/>
            <person name="Oertli M."/>
            <person name="Naumann U."/>
            <person name="Petersen F."/>
            <person name="Wong J."/>
        </authorList>
    </citation>
    <scope>NUCLEOTIDE SEQUENCE</scope>
    <source>
        <strain evidence="2">GSM-AAB239-AS_SAM_17_03QT</strain>
        <tissue evidence="2">Leaf</tissue>
    </source>
</reference>
<keyword evidence="3" id="KW-1185">Reference proteome</keyword>
<gene>
    <name evidence="2" type="ORF">M6B38_140695</name>
</gene>
<dbReference type="Proteomes" id="UP001140949">
    <property type="component" value="Unassembled WGS sequence"/>
</dbReference>
<proteinExistence type="predicted"/>
<organism evidence="2 3">
    <name type="scientific">Iris pallida</name>
    <name type="common">Sweet iris</name>
    <dbReference type="NCBI Taxonomy" id="29817"/>
    <lineage>
        <taxon>Eukaryota</taxon>
        <taxon>Viridiplantae</taxon>
        <taxon>Streptophyta</taxon>
        <taxon>Embryophyta</taxon>
        <taxon>Tracheophyta</taxon>
        <taxon>Spermatophyta</taxon>
        <taxon>Magnoliopsida</taxon>
        <taxon>Liliopsida</taxon>
        <taxon>Asparagales</taxon>
        <taxon>Iridaceae</taxon>
        <taxon>Iridoideae</taxon>
        <taxon>Irideae</taxon>
        <taxon>Iris</taxon>
    </lineage>
</organism>
<evidence type="ECO:0000313" key="2">
    <source>
        <dbReference type="EMBL" id="KAJ6814262.1"/>
    </source>
</evidence>
<reference evidence="2" key="1">
    <citation type="journal article" date="2023" name="GigaByte">
        <title>Genome assembly of the bearded iris, Iris pallida Lam.</title>
        <authorList>
            <person name="Bruccoleri R.E."/>
            <person name="Oakeley E.J."/>
            <person name="Faust A.M.E."/>
            <person name="Altorfer M."/>
            <person name="Dessus-Babus S."/>
            <person name="Burckhardt D."/>
            <person name="Oertli M."/>
            <person name="Naumann U."/>
            <person name="Petersen F."/>
            <person name="Wong J."/>
        </authorList>
    </citation>
    <scope>NUCLEOTIDE SEQUENCE</scope>
    <source>
        <strain evidence="2">GSM-AAB239-AS_SAM_17_03QT</strain>
    </source>
</reference>
<feature type="region of interest" description="Disordered" evidence="1">
    <location>
        <begin position="106"/>
        <end position="125"/>
    </location>
</feature>
<evidence type="ECO:0000256" key="1">
    <source>
        <dbReference type="SAM" id="MobiDB-lite"/>
    </source>
</evidence>
<sequence length="164" mass="18579">MDQAFVHSRMLVFSSTASRHSSRETPQCSQDGLLDTSWLLRPSDRRRSEAPRGPRSTSLQSLSLAYSCEASRNCCTPNARNLRLSARYTPLKQLHPHTFRLLSVPRQEEGGSRTSAAPRRTFQGSGIRHHRDKLLTERQGFRLRNLPSFPGTGTHNVAVRRSRL</sequence>
<evidence type="ECO:0000313" key="3">
    <source>
        <dbReference type="Proteomes" id="UP001140949"/>
    </source>
</evidence>
<protein>
    <submittedName>
        <fullName evidence="2">BTB/POZ domain-containing proteinisoform X2</fullName>
    </submittedName>
</protein>
<dbReference type="EMBL" id="JANAVB010029817">
    <property type="protein sequence ID" value="KAJ6814262.1"/>
    <property type="molecule type" value="Genomic_DNA"/>
</dbReference>
<comment type="caution">
    <text evidence="2">The sequence shown here is derived from an EMBL/GenBank/DDBJ whole genome shotgun (WGS) entry which is preliminary data.</text>
</comment>
<dbReference type="AlphaFoldDB" id="A0AAX6FD23"/>
<feature type="region of interest" description="Disordered" evidence="1">
    <location>
        <begin position="145"/>
        <end position="164"/>
    </location>
</feature>
<accession>A0AAX6FD23</accession>
<name>A0AAX6FD23_IRIPA</name>